<dbReference type="InterPro" id="IPR009003">
    <property type="entry name" value="Peptidase_S1_PA"/>
</dbReference>
<dbReference type="InterPro" id="IPR022700">
    <property type="entry name" value="CLIP"/>
</dbReference>
<dbReference type="Pfam" id="PF12032">
    <property type="entry name" value="CLIP"/>
    <property type="match status" value="1"/>
</dbReference>
<sequence>MIPRRWFCKLIWIVGFISSARAHSPCVTIDGLDGKCVPVDSCQWILSKASVVSGIYERSECGTASDFTPLVCCPRWRNAENCGQGVTDSFPWVVSIVYRVKWKIFSQRCTGSLINSQYALTVAHCIADFSFYWKPYSVRVNRDTTYKDYAILRSIVHPSYNRFNLNKDHDVSLLKLVDKVVFDDYVQPICLTRERDQHSTLYEGQMLTIFSRGPTEAGQISSQKHPIAIPLRNASICKKIYKEIRIELSRSQLCVGGEPGRDSCRGDSGGPLMLQAIDSMTPRWYQVGLVSLGPEKCGGTIPGIYVKLLDYLEWIEATVDEVA</sequence>
<dbReference type="InterPro" id="IPR001254">
    <property type="entry name" value="Trypsin_dom"/>
</dbReference>
<comment type="subcellular location">
    <subcellularLocation>
        <location evidence="11">Secreted</location>
    </subcellularLocation>
</comment>
<evidence type="ECO:0000256" key="11">
    <source>
        <dbReference type="RuleBase" id="RU366078"/>
    </source>
</evidence>
<evidence type="ECO:0000313" key="14">
    <source>
        <dbReference type="EnsemblMetazoa" id="AAEL008668-PC"/>
    </source>
</evidence>
<evidence type="ECO:0000256" key="5">
    <source>
        <dbReference type="ARBA" id="ARBA00022825"/>
    </source>
</evidence>
<dbReference type="EC" id="3.4.21.-" evidence="11"/>
<organism evidence="14 15">
    <name type="scientific">Aedes aegypti</name>
    <name type="common">Yellowfever mosquito</name>
    <name type="synonym">Culex aegypti</name>
    <dbReference type="NCBI Taxonomy" id="7159"/>
    <lineage>
        <taxon>Eukaryota</taxon>
        <taxon>Metazoa</taxon>
        <taxon>Ecdysozoa</taxon>
        <taxon>Arthropoda</taxon>
        <taxon>Hexapoda</taxon>
        <taxon>Insecta</taxon>
        <taxon>Pterygota</taxon>
        <taxon>Neoptera</taxon>
        <taxon>Endopterygota</taxon>
        <taxon>Diptera</taxon>
        <taxon>Nematocera</taxon>
        <taxon>Culicoidea</taxon>
        <taxon>Culicidae</taxon>
        <taxon>Culicinae</taxon>
        <taxon>Aedini</taxon>
        <taxon>Aedes</taxon>
        <taxon>Stegomyia</taxon>
    </lineage>
</organism>
<dbReference type="Proteomes" id="UP000008820">
    <property type="component" value="Chromosome 2"/>
</dbReference>
<dbReference type="InterPro" id="IPR033116">
    <property type="entry name" value="TRYPSIN_SER"/>
</dbReference>
<dbReference type="CDD" id="cd00190">
    <property type="entry name" value="Tryp_SPc"/>
    <property type="match status" value="1"/>
</dbReference>
<dbReference type="GO" id="GO:0046872">
    <property type="term" value="F:metal ion binding"/>
    <property type="evidence" value="ECO:0007669"/>
    <property type="project" value="UniProtKB-KW"/>
</dbReference>
<proteinExistence type="inferred from homology"/>
<dbReference type="PROSITE" id="PS50240">
    <property type="entry name" value="TRYPSIN_DOM"/>
    <property type="match status" value="1"/>
</dbReference>
<keyword evidence="5 11" id="KW-0720">Serine protease</keyword>
<keyword evidence="4 11" id="KW-0378">Hydrolase</keyword>
<name>A0A903UEU2_AEDAE</name>
<dbReference type="InterPro" id="IPR043504">
    <property type="entry name" value="Peptidase_S1_PA_chymotrypsin"/>
</dbReference>
<dbReference type="InterPro" id="IPR001314">
    <property type="entry name" value="Peptidase_S1A"/>
</dbReference>
<evidence type="ECO:0000256" key="4">
    <source>
        <dbReference type="ARBA" id="ARBA00022801"/>
    </source>
</evidence>
<evidence type="ECO:0000256" key="1">
    <source>
        <dbReference type="ARBA" id="ARBA00022670"/>
    </source>
</evidence>
<dbReference type="GO" id="GO:0006508">
    <property type="term" value="P:proteolysis"/>
    <property type="evidence" value="ECO:0007669"/>
    <property type="project" value="UniProtKB-KW"/>
</dbReference>
<dbReference type="Gene3D" id="3.30.1640.30">
    <property type="match status" value="1"/>
</dbReference>
<keyword evidence="7" id="KW-0865">Zymogen</keyword>
<dbReference type="GO" id="GO:0005576">
    <property type="term" value="C:extracellular region"/>
    <property type="evidence" value="ECO:0007669"/>
    <property type="project" value="UniProtKB-SubCell"/>
</dbReference>
<dbReference type="EnsemblMetazoa" id="AAEL008668-RC">
    <property type="protein sequence ID" value="AAEL008668-PC"/>
    <property type="gene ID" value="AAEL008668"/>
</dbReference>
<evidence type="ECO:0000256" key="6">
    <source>
        <dbReference type="ARBA" id="ARBA00022837"/>
    </source>
</evidence>
<evidence type="ECO:0000256" key="8">
    <source>
        <dbReference type="ARBA" id="ARBA00023157"/>
    </source>
</evidence>
<evidence type="ECO:0000256" key="9">
    <source>
        <dbReference type="ARBA" id="ARBA00023180"/>
    </source>
</evidence>
<feature type="domain" description="Peptidase S1" evidence="12">
    <location>
        <begin position="51"/>
        <end position="320"/>
    </location>
</feature>
<dbReference type="SUPFAM" id="SSF50494">
    <property type="entry name" value="Trypsin-like serine proteases"/>
    <property type="match status" value="1"/>
</dbReference>
<dbReference type="PRINTS" id="PR00722">
    <property type="entry name" value="CHYMOTRYPSIN"/>
</dbReference>
<dbReference type="GO" id="GO:0004252">
    <property type="term" value="F:serine-type endopeptidase activity"/>
    <property type="evidence" value="ECO:0007669"/>
    <property type="project" value="UniProtKB-UniRule"/>
</dbReference>
<keyword evidence="1 11" id="KW-0645">Protease</keyword>
<reference evidence="14" key="2">
    <citation type="submission" date="2022-10" db="UniProtKB">
        <authorList>
            <consortium name="EnsemblMetazoa"/>
        </authorList>
    </citation>
    <scope>IDENTIFICATION</scope>
    <source>
        <strain evidence="14">LVP_AGWG</strain>
    </source>
</reference>
<dbReference type="PANTHER" id="PTHR24256">
    <property type="entry name" value="TRYPTASE-RELATED"/>
    <property type="match status" value="1"/>
</dbReference>
<dbReference type="PROSITE" id="PS51888">
    <property type="entry name" value="CLIP"/>
    <property type="match status" value="1"/>
</dbReference>
<dbReference type="Pfam" id="PF00089">
    <property type="entry name" value="Trypsin"/>
    <property type="match status" value="1"/>
</dbReference>
<feature type="domain" description="Clip" evidence="13">
    <location>
        <begin position="25"/>
        <end position="73"/>
    </location>
</feature>
<dbReference type="PROSITE" id="PS00135">
    <property type="entry name" value="TRYPSIN_SER"/>
    <property type="match status" value="1"/>
</dbReference>
<dbReference type="OrthoDB" id="6380398at2759"/>
<keyword evidence="8" id="KW-1015">Disulfide bond</keyword>
<evidence type="ECO:0000256" key="10">
    <source>
        <dbReference type="ARBA" id="ARBA00024195"/>
    </source>
</evidence>
<comment type="domain">
    <text evidence="11">The clip domain consists of 35-55 residues which are 'knitted' together usually by 3 conserved disulfide bonds forming a clip-like compact structure.</text>
</comment>
<evidence type="ECO:0000256" key="3">
    <source>
        <dbReference type="ARBA" id="ARBA00022729"/>
    </source>
</evidence>
<accession>A0A903UEU2</accession>
<dbReference type="AlphaFoldDB" id="A0A903UEU2"/>
<feature type="chain" id="PRO_5038163743" description="CLIP domain-containing serine protease" evidence="11">
    <location>
        <begin position="23"/>
        <end position="323"/>
    </location>
</feature>
<feature type="signal peptide" evidence="11">
    <location>
        <begin position="1"/>
        <end position="22"/>
    </location>
</feature>
<dbReference type="InterPro" id="IPR038565">
    <property type="entry name" value="CLIP_sf"/>
</dbReference>
<keyword evidence="6" id="KW-0106">Calcium</keyword>
<dbReference type="Gene3D" id="2.40.10.10">
    <property type="entry name" value="Trypsin-like serine proteases"/>
    <property type="match status" value="2"/>
</dbReference>
<keyword evidence="3 11" id="KW-0732">Signal</keyword>
<evidence type="ECO:0000256" key="2">
    <source>
        <dbReference type="ARBA" id="ARBA00022723"/>
    </source>
</evidence>
<reference evidence="14 15" key="1">
    <citation type="submission" date="2017-06" db="EMBL/GenBank/DDBJ databases">
        <title>Aedes aegypti genome working group (AGWG) sequencing and assembly.</title>
        <authorList>
            <consortium name="Aedes aegypti Genome Working Group (AGWG)"/>
            <person name="Matthews B.J."/>
        </authorList>
    </citation>
    <scope>NUCLEOTIDE SEQUENCE [LARGE SCALE GENOMIC DNA]</scope>
    <source>
        <strain evidence="14 15">LVP_AGWG</strain>
    </source>
</reference>
<keyword evidence="15" id="KW-1185">Reference proteome</keyword>
<evidence type="ECO:0000256" key="7">
    <source>
        <dbReference type="ARBA" id="ARBA00023145"/>
    </source>
</evidence>
<evidence type="ECO:0000313" key="15">
    <source>
        <dbReference type="Proteomes" id="UP000008820"/>
    </source>
</evidence>
<dbReference type="SMART" id="SM00020">
    <property type="entry name" value="Tryp_SPc"/>
    <property type="match status" value="1"/>
</dbReference>
<dbReference type="FunFam" id="2.40.10.10:FF:000078">
    <property type="entry name" value="Serine protease H137"/>
    <property type="match status" value="1"/>
</dbReference>
<evidence type="ECO:0000259" key="12">
    <source>
        <dbReference type="PROSITE" id="PS50240"/>
    </source>
</evidence>
<dbReference type="SMART" id="SM00680">
    <property type="entry name" value="CLIP"/>
    <property type="match status" value="1"/>
</dbReference>
<gene>
    <name evidence="14" type="primary">5570931</name>
</gene>
<dbReference type="InterPro" id="IPR051487">
    <property type="entry name" value="Ser/Thr_Proteases_Immune/Dev"/>
</dbReference>
<keyword evidence="9" id="KW-0325">Glycoprotein</keyword>
<keyword evidence="11" id="KW-0964">Secreted</keyword>
<keyword evidence="2" id="KW-0479">Metal-binding</keyword>
<evidence type="ECO:0000259" key="13">
    <source>
        <dbReference type="PROSITE" id="PS51888"/>
    </source>
</evidence>
<comment type="similarity">
    <text evidence="10 11">Belongs to the peptidase S1 family. CLIP subfamily.</text>
</comment>
<protein>
    <recommendedName>
        <fullName evidence="11">CLIP domain-containing serine protease</fullName>
        <ecNumber evidence="11">3.4.21.-</ecNumber>
    </recommendedName>
</protein>